<name>A0A0A9CRG5_ARUDO</name>
<dbReference type="EMBL" id="GBRH01218956">
    <property type="protein sequence ID" value="JAD78939.1"/>
    <property type="molecule type" value="Transcribed_RNA"/>
</dbReference>
<sequence length="78" mass="8820">MFIGYTTLHIHLYFNLHPYLSPGTLGVQLSDIPHTSILPCSNCSHIGTCLCSCSIFHMNLHICLVYGKYMCTHLELHN</sequence>
<reference evidence="1" key="2">
    <citation type="journal article" date="2015" name="Data Brief">
        <title>Shoot transcriptome of the giant reed, Arundo donax.</title>
        <authorList>
            <person name="Barrero R.A."/>
            <person name="Guerrero F.D."/>
            <person name="Moolhuijzen P."/>
            <person name="Goolsby J.A."/>
            <person name="Tidwell J."/>
            <person name="Bellgard S.E."/>
            <person name="Bellgard M.I."/>
        </authorList>
    </citation>
    <scope>NUCLEOTIDE SEQUENCE</scope>
    <source>
        <tissue evidence="1">Shoot tissue taken approximately 20 cm above the soil surface</tissue>
    </source>
</reference>
<accession>A0A0A9CRG5</accession>
<proteinExistence type="predicted"/>
<reference evidence="1" key="1">
    <citation type="submission" date="2014-09" db="EMBL/GenBank/DDBJ databases">
        <authorList>
            <person name="Magalhaes I.L.F."/>
            <person name="Oliveira U."/>
            <person name="Santos F.R."/>
            <person name="Vidigal T.H.D.A."/>
            <person name="Brescovit A.D."/>
            <person name="Santos A.J."/>
        </authorList>
    </citation>
    <scope>NUCLEOTIDE SEQUENCE</scope>
    <source>
        <tissue evidence="1">Shoot tissue taken approximately 20 cm above the soil surface</tissue>
    </source>
</reference>
<evidence type="ECO:0000313" key="1">
    <source>
        <dbReference type="EMBL" id="JAD78939.1"/>
    </source>
</evidence>
<dbReference type="AlphaFoldDB" id="A0A0A9CRG5"/>
<organism evidence="1">
    <name type="scientific">Arundo donax</name>
    <name type="common">Giant reed</name>
    <name type="synonym">Donax arundinaceus</name>
    <dbReference type="NCBI Taxonomy" id="35708"/>
    <lineage>
        <taxon>Eukaryota</taxon>
        <taxon>Viridiplantae</taxon>
        <taxon>Streptophyta</taxon>
        <taxon>Embryophyta</taxon>
        <taxon>Tracheophyta</taxon>
        <taxon>Spermatophyta</taxon>
        <taxon>Magnoliopsida</taxon>
        <taxon>Liliopsida</taxon>
        <taxon>Poales</taxon>
        <taxon>Poaceae</taxon>
        <taxon>PACMAD clade</taxon>
        <taxon>Arundinoideae</taxon>
        <taxon>Arundineae</taxon>
        <taxon>Arundo</taxon>
    </lineage>
</organism>
<protein>
    <submittedName>
        <fullName evidence="1">Uncharacterized protein</fullName>
    </submittedName>
</protein>